<accession>A0A5C1QRI3</accession>
<reference evidence="3 4" key="1">
    <citation type="submission" date="2019-02" db="EMBL/GenBank/DDBJ databases">
        <title>Complete Genome Sequence and Methylome Analysis of free living Spirochaetas.</title>
        <authorList>
            <person name="Fomenkov A."/>
            <person name="Dubinina G."/>
            <person name="Leshcheva N."/>
            <person name="Mikheeva N."/>
            <person name="Grabovich M."/>
            <person name="Vincze T."/>
            <person name="Roberts R.J."/>
        </authorList>
    </citation>
    <scope>NUCLEOTIDE SEQUENCE [LARGE SCALE GENOMIC DNA]</scope>
    <source>
        <strain evidence="3 4">K2</strain>
    </source>
</reference>
<keyword evidence="1" id="KW-0802">TPR repeat</keyword>
<dbReference type="AlphaFoldDB" id="A0A5C1QRI3"/>
<evidence type="ECO:0000256" key="2">
    <source>
        <dbReference type="SAM" id="SignalP"/>
    </source>
</evidence>
<evidence type="ECO:0008006" key="5">
    <source>
        <dbReference type="Google" id="ProtNLM"/>
    </source>
</evidence>
<dbReference type="PROSITE" id="PS50005">
    <property type="entry name" value="TPR"/>
    <property type="match status" value="1"/>
</dbReference>
<gene>
    <name evidence="3" type="ORF">EXM22_12090</name>
</gene>
<feature type="chain" id="PRO_5023138788" description="Tetratricopeptide repeat protein" evidence="2">
    <location>
        <begin position="23"/>
        <end position="681"/>
    </location>
</feature>
<dbReference type="EMBL" id="CP036150">
    <property type="protein sequence ID" value="QEN08692.1"/>
    <property type="molecule type" value="Genomic_DNA"/>
</dbReference>
<feature type="repeat" description="TPR" evidence="1">
    <location>
        <begin position="585"/>
        <end position="618"/>
    </location>
</feature>
<dbReference type="InterPro" id="IPR011990">
    <property type="entry name" value="TPR-like_helical_dom_sf"/>
</dbReference>
<organism evidence="3 4">
    <name type="scientific">Oceanispirochaeta crateris</name>
    <dbReference type="NCBI Taxonomy" id="2518645"/>
    <lineage>
        <taxon>Bacteria</taxon>
        <taxon>Pseudomonadati</taxon>
        <taxon>Spirochaetota</taxon>
        <taxon>Spirochaetia</taxon>
        <taxon>Spirochaetales</taxon>
        <taxon>Spirochaetaceae</taxon>
        <taxon>Oceanispirochaeta</taxon>
    </lineage>
</organism>
<dbReference type="SUPFAM" id="SSF48452">
    <property type="entry name" value="TPR-like"/>
    <property type="match status" value="1"/>
</dbReference>
<dbReference type="Gene3D" id="3.10.620.30">
    <property type="match status" value="1"/>
</dbReference>
<evidence type="ECO:0000256" key="1">
    <source>
        <dbReference type="PROSITE-ProRule" id="PRU00339"/>
    </source>
</evidence>
<protein>
    <recommendedName>
        <fullName evidence="5">Tetratricopeptide repeat protein</fullName>
    </recommendedName>
</protein>
<feature type="signal peptide" evidence="2">
    <location>
        <begin position="1"/>
        <end position="22"/>
    </location>
</feature>
<dbReference type="KEGG" id="ock:EXM22_12090"/>
<evidence type="ECO:0000313" key="4">
    <source>
        <dbReference type="Proteomes" id="UP000324209"/>
    </source>
</evidence>
<proteinExistence type="predicted"/>
<dbReference type="InterPro" id="IPR019734">
    <property type="entry name" value="TPR_rpt"/>
</dbReference>
<keyword evidence="2" id="KW-0732">Signal</keyword>
<sequence>MKKVYFFFFFSCLILASLTADAPFTLLTQPTLLVPLGPSTEQDTGFFSLGGGALLEGEFNFDNLNYLHFGPQLEYDILPIKEGSTSLNLFNFGVNAGVKLTPFPRSVLRIWAGGGGSYAMYEGISTLFPYYVGGTDITFRLSPAVNLGLGAKYIQGESSAGTVYQTVGLSLGLGYNFQVGNRGAELQFNPNTHEIYPLYYTWYDENPLGELKIINNSSEKISNIRTSFFVPQYMEQPKYSDEIIATMLKGETSTVSLQGLFTNQIFEINEGLKVAGEVKVEYLYYGKEYSKSIPLTVHINNKNAMTWDDDRKAASFVTANNPLVYSYSRSLSGRIRNEAISSLDKNFQIGMGLFESLNLYGLGYVVDPSSAYVELSEDQTAVDYIQFPQQTLISQGGDCDDLSVLYASMLEASGIPAAFITIPGHIYVAYQLDMKEHEARRRFPGANDLLFINDNVWLPVEVTLVDSGFLLSWQTGARQIRENKGQYEFYPVREAWQTYPAAEFESSGIAYLPAPAEVLEQHNRELKRFLRQELSTQLAMIEQQISKEGKSHILYNKMGVTYARYGFLDEALTWFQRVVDEQDFYPSLINLGNIFYLQKNASEASRYYARALNAKPNSEKALTGLAMVSSELEDYNTANSALATLAAINPEAAQGLMHLGTVGAARASSAQNREVDEWTEE</sequence>
<keyword evidence="4" id="KW-1185">Reference proteome</keyword>
<dbReference type="Gene3D" id="1.25.40.10">
    <property type="entry name" value="Tetratricopeptide repeat domain"/>
    <property type="match status" value="1"/>
</dbReference>
<evidence type="ECO:0000313" key="3">
    <source>
        <dbReference type="EMBL" id="QEN08692.1"/>
    </source>
</evidence>
<name>A0A5C1QRI3_9SPIO</name>
<dbReference type="OrthoDB" id="9789740at2"/>
<dbReference type="Proteomes" id="UP000324209">
    <property type="component" value="Chromosome"/>
</dbReference>
<dbReference type="RefSeq" id="WP_149486773.1">
    <property type="nucleotide sequence ID" value="NZ_CP036150.1"/>
</dbReference>